<dbReference type="InterPro" id="IPR000073">
    <property type="entry name" value="AB_hydrolase_1"/>
</dbReference>
<dbReference type="SUPFAM" id="SSF53474">
    <property type="entry name" value="alpha/beta-Hydrolases"/>
    <property type="match status" value="1"/>
</dbReference>
<dbReference type="PANTHER" id="PTHR43433">
    <property type="entry name" value="HYDROLASE, ALPHA/BETA FOLD FAMILY PROTEIN"/>
    <property type="match status" value="1"/>
</dbReference>
<accession>A0AAU7G7B5</accession>
<protein>
    <submittedName>
        <fullName evidence="2">Alpha/beta hydrolase</fullName>
    </submittedName>
</protein>
<reference evidence="2" key="1">
    <citation type="submission" date="2024-05" db="EMBL/GenBank/DDBJ databases">
        <title>The Natural Products Discovery Center: Release of the First 8490 Sequenced Strains for Exploring Actinobacteria Biosynthetic Diversity.</title>
        <authorList>
            <person name="Kalkreuter E."/>
            <person name="Kautsar S.A."/>
            <person name="Yang D."/>
            <person name="Bader C.D."/>
            <person name="Teijaro C.N."/>
            <person name="Fluegel L."/>
            <person name="Davis C.M."/>
            <person name="Simpson J.R."/>
            <person name="Lauterbach L."/>
            <person name="Steele A.D."/>
            <person name="Gui C."/>
            <person name="Meng S."/>
            <person name="Li G."/>
            <person name="Viehrig K."/>
            <person name="Ye F."/>
            <person name="Su P."/>
            <person name="Kiefer A.F."/>
            <person name="Nichols A."/>
            <person name="Cepeda A.J."/>
            <person name="Yan W."/>
            <person name="Fan B."/>
            <person name="Jiang Y."/>
            <person name="Adhikari A."/>
            <person name="Zheng C.-J."/>
            <person name="Schuster L."/>
            <person name="Cowan T.M."/>
            <person name="Smanski M.J."/>
            <person name="Chevrette M.G."/>
            <person name="de Carvalho L.P.S."/>
            <person name="Shen B."/>
        </authorList>
    </citation>
    <scope>NUCLEOTIDE SEQUENCE</scope>
    <source>
        <strain evidence="2">NPDC080035</strain>
    </source>
</reference>
<evidence type="ECO:0000259" key="1">
    <source>
        <dbReference type="Pfam" id="PF12697"/>
    </source>
</evidence>
<dbReference type="RefSeq" id="WP_348786482.1">
    <property type="nucleotide sequence ID" value="NZ_CP157390.1"/>
</dbReference>
<dbReference type="InterPro" id="IPR029058">
    <property type="entry name" value="AB_hydrolase_fold"/>
</dbReference>
<organism evidence="2">
    <name type="scientific">Leifsonia sp. NPDC080035</name>
    <dbReference type="NCBI Taxonomy" id="3143936"/>
    <lineage>
        <taxon>Bacteria</taxon>
        <taxon>Bacillati</taxon>
        <taxon>Actinomycetota</taxon>
        <taxon>Actinomycetes</taxon>
        <taxon>Micrococcales</taxon>
        <taxon>Microbacteriaceae</taxon>
        <taxon>Leifsonia</taxon>
    </lineage>
</organism>
<proteinExistence type="predicted"/>
<dbReference type="PANTHER" id="PTHR43433:SF5">
    <property type="entry name" value="AB HYDROLASE-1 DOMAIN-CONTAINING PROTEIN"/>
    <property type="match status" value="1"/>
</dbReference>
<dbReference type="Pfam" id="PF12697">
    <property type="entry name" value="Abhydrolase_6"/>
    <property type="match status" value="1"/>
</dbReference>
<sequence length="290" mass="30714">MNDNITENQTRSADGTRIAYRSTSRGPGLVLVPGALAVARDFDGLARELGTAFTVHTIERRGRGASGPQGDVYGAEREVEDILAVAAATGSRLIAGHSFGGFLALEALRTGRFDAGAVYEPGVLIGEDDELVAMRWADRCAAELARGRRHAAFTTFVQGVNPETSGKAPRVVLSAIMRVAIPREERLQKYALLEGTLREHREAANLADQPERYRGVEAPVLLMTGKEATATSAGRAAGRLSALLPSARLRLFPGLDHFGPEKQPALVAAAVIDHLRATAPASSSVDGATP</sequence>
<evidence type="ECO:0000313" key="2">
    <source>
        <dbReference type="EMBL" id="XBM46497.1"/>
    </source>
</evidence>
<dbReference type="InterPro" id="IPR050471">
    <property type="entry name" value="AB_hydrolase"/>
</dbReference>
<keyword evidence="2" id="KW-0378">Hydrolase</keyword>
<feature type="domain" description="AB hydrolase-1" evidence="1">
    <location>
        <begin position="29"/>
        <end position="270"/>
    </location>
</feature>
<dbReference type="AlphaFoldDB" id="A0AAU7G7B5"/>
<dbReference type="GO" id="GO:0016787">
    <property type="term" value="F:hydrolase activity"/>
    <property type="evidence" value="ECO:0007669"/>
    <property type="project" value="UniProtKB-KW"/>
</dbReference>
<name>A0AAU7G7B5_9MICO</name>
<dbReference type="Gene3D" id="3.40.50.1820">
    <property type="entry name" value="alpha/beta hydrolase"/>
    <property type="match status" value="1"/>
</dbReference>
<gene>
    <name evidence="2" type="ORF">AAME72_10360</name>
</gene>
<dbReference type="EMBL" id="CP157390">
    <property type="protein sequence ID" value="XBM46497.1"/>
    <property type="molecule type" value="Genomic_DNA"/>
</dbReference>